<dbReference type="AlphaFoldDB" id="A0A8B6EBD9"/>
<dbReference type="PANTHER" id="PTHR11242:SF0">
    <property type="entry name" value="TPR_REGION DOMAIN-CONTAINING PROTEIN"/>
    <property type="match status" value="1"/>
</dbReference>
<dbReference type="SUPFAM" id="SSF48452">
    <property type="entry name" value="TPR-like"/>
    <property type="match status" value="1"/>
</dbReference>
<dbReference type="Gene3D" id="3.10.50.40">
    <property type="match status" value="1"/>
</dbReference>
<protein>
    <submittedName>
        <fullName evidence="6">AH receptor-interacting protein</fullName>
    </submittedName>
</protein>
<dbReference type="GO" id="GO:0003755">
    <property type="term" value="F:peptidyl-prolyl cis-trans isomerase activity"/>
    <property type="evidence" value="ECO:0007669"/>
    <property type="project" value="InterPro"/>
</dbReference>
<proteinExistence type="predicted"/>
<dbReference type="SMART" id="SM00028">
    <property type="entry name" value="TPR"/>
    <property type="match status" value="3"/>
</dbReference>
<keyword evidence="6" id="KW-0675">Receptor</keyword>
<organism evidence="6 7">
    <name type="scientific">Mytilus galloprovincialis</name>
    <name type="common">Mediterranean mussel</name>
    <dbReference type="NCBI Taxonomy" id="29158"/>
    <lineage>
        <taxon>Eukaryota</taxon>
        <taxon>Metazoa</taxon>
        <taxon>Spiralia</taxon>
        <taxon>Lophotrochozoa</taxon>
        <taxon>Mollusca</taxon>
        <taxon>Bivalvia</taxon>
        <taxon>Autobranchia</taxon>
        <taxon>Pteriomorphia</taxon>
        <taxon>Mytilida</taxon>
        <taxon>Mytiloidea</taxon>
        <taxon>Mytilidae</taxon>
        <taxon>Mytilinae</taxon>
        <taxon>Mytilus</taxon>
    </lineage>
</organism>
<keyword evidence="7" id="KW-1185">Reference proteome</keyword>
<dbReference type="InterPro" id="IPR039663">
    <property type="entry name" value="AIP/AIPL1/TTC9"/>
</dbReference>
<keyword evidence="4" id="KW-0802">TPR repeat</keyword>
<gene>
    <name evidence="6" type="ORF">MGAL_10B046645</name>
</gene>
<dbReference type="InterPro" id="IPR056277">
    <property type="entry name" value="PPIase_AIP"/>
</dbReference>
<evidence type="ECO:0000313" key="7">
    <source>
        <dbReference type="Proteomes" id="UP000596742"/>
    </source>
</evidence>
<feature type="domain" description="AIP/AIPL N-terminal FKBP-type PPIase" evidence="5">
    <location>
        <begin position="49"/>
        <end position="180"/>
    </location>
</feature>
<dbReference type="Gene3D" id="1.25.40.10">
    <property type="entry name" value="Tetratricopeptide repeat domain"/>
    <property type="match status" value="1"/>
</dbReference>
<dbReference type="EMBL" id="UYJE01004921">
    <property type="protein sequence ID" value="VDI32476.1"/>
    <property type="molecule type" value="Genomic_DNA"/>
</dbReference>
<dbReference type="GO" id="GO:0005737">
    <property type="term" value="C:cytoplasm"/>
    <property type="evidence" value="ECO:0007669"/>
    <property type="project" value="UniProtKB-SubCell"/>
</dbReference>
<evidence type="ECO:0000313" key="6">
    <source>
        <dbReference type="EMBL" id="VDI32476.1"/>
    </source>
</evidence>
<dbReference type="InterPro" id="IPR011990">
    <property type="entry name" value="TPR-like_helical_dom_sf"/>
</dbReference>
<dbReference type="PANTHER" id="PTHR11242">
    <property type="entry name" value="ARYL HYDROCARBON RECEPTOR INTERACTING PROTEIN RELATED"/>
    <property type="match status" value="1"/>
</dbReference>
<dbReference type="SUPFAM" id="SSF54534">
    <property type="entry name" value="FKBP-like"/>
    <property type="match status" value="1"/>
</dbReference>
<evidence type="ECO:0000259" key="5">
    <source>
        <dbReference type="Pfam" id="PF23322"/>
    </source>
</evidence>
<dbReference type="InterPro" id="IPR019734">
    <property type="entry name" value="TPR_rpt"/>
</dbReference>
<comment type="caution">
    <text evidence="6">The sequence shown here is derived from an EMBL/GenBank/DDBJ whole genome shotgun (WGS) entry which is preliminary data.</text>
</comment>
<dbReference type="Proteomes" id="UP000596742">
    <property type="component" value="Unassembled WGS sequence"/>
</dbReference>
<evidence type="ECO:0000256" key="2">
    <source>
        <dbReference type="ARBA" id="ARBA00022490"/>
    </source>
</evidence>
<dbReference type="OrthoDB" id="5829758at2759"/>
<dbReference type="Pfam" id="PF23322">
    <property type="entry name" value="PPIase_AIP"/>
    <property type="match status" value="1"/>
</dbReference>
<reference evidence="6" key="1">
    <citation type="submission" date="2018-11" db="EMBL/GenBank/DDBJ databases">
        <authorList>
            <person name="Alioto T."/>
            <person name="Alioto T."/>
        </authorList>
    </citation>
    <scope>NUCLEOTIDE SEQUENCE</scope>
</reference>
<evidence type="ECO:0000256" key="4">
    <source>
        <dbReference type="ARBA" id="ARBA00022803"/>
    </source>
</evidence>
<accession>A0A8B6EBD9</accession>
<comment type="subcellular location">
    <subcellularLocation>
        <location evidence="1">Cytoplasm</location>
    </subcellularLocation>
</comment>
<keyword evidence="3" id="KW-0677">Repeat</keyword>
<dbReference type="InterPro" id="IPR046357">
    <property type="entry name" value="PPIase_dom_sf"/>
</dbReference>
<sequence>MGTSESKFGRGSNCNLTSVDSVNKIMTDLIAKLYEQGIAKKLLGCGKGDLPEYADGTKIIFHYRTTKCDDEKTVIDDSRKHEKPMELIIGKKFKLEVWEDCLKTMRDKERALFIADTKHVMGYPHVSKSLRGIFGKDKNHEHHEGGHCCGMMAMAEQGLGYPDLDDLVKNPQPLEFTLEILNVQTPNGYEKDTWAMSEEERTDRIPVLKEEGNALYAEKKYGEAAEKYGEALGLLEQKVLKEKPGDTEWEKLEDMKKPFLLNFSQCKINLQEYYPAIEHLSTVLKRDPDNVKALFRRGRAHIGAWNPVEAREDFNRVIELDSTLSGAVKKEIKILDDKQKLKDENDKQKLKGLFS</sequence>
<name>A0A8B6EBD9_MYTGA</name>
<keyword evidence="2" id="KW-0963">Cytoplasm</keyword>
<evidence type="ECO:0000256" key="3">
    <source>
        <dbReference type="ARBA" id="ARBA00022737"/>
    </source>
</evidence>
<dbReference type="FunFam" id="1.25.40.10:FF:000052">
    <property type="entry name" value="Aryl-hydrocarbon-interacting protein-like 1"/>
    <property type="match status" value="1"/>
</dbReference>
<evidence type="ECO:0000256" key="1">
    <source>
        <dbReference type="ARBA" id="ARBA00004496"/>
    </source>
</evidence>